<accession>A0A3N6LRM9</accession>
<evidence type="ECO:0000256" key="2">
    <source>
        <dbReference type="SAM" id="Phobius"/>
    </source>
</evidence>
<protein>
    <submittedName>
        <fullName evidence="3">Uncharacterized protein</fullName>
    </submittedName>
</protein>
<dbReference type="EMBL" id="REGA01000016">
    <property type="protein sequence ID" value="RQG92438.1"/>
    <property type="molecule type" value="Genomic_DNA"/>
</dbReference>
<keyword evidence="2" id="KW-1133">Transmembrane helix</keyword>
<organism evidence="3 4">
    <name type="scientific">Natrarchaeobius chitinivorans</name>
    <dbReference type="NCBI Taxonomy" id="1679083"/>
    <lineage>
        <taxon>Archaea</taxon>
        <taxon>Methanobacteriati</taxon>
        <taxon>Methanobacteriota</taxon>
        <taxon>Stenosarchaea group</taxon>
        <taxon>Halobacteria</taxon>
        <taxon>Halobacteriales</taxon>
        <taxon>Natrialbaceae</taxon>
        <taxon>Natrarchaeobius</taxon>
    </lineage>
</organism>
<evidence type="ECO:0000256" key="1">
    <source>
        <dbReference type="SAM" id="MobiDB-lite"/>
    </source>
</evidence>
<feature type="compositionally biased region" description="Basic and acidic residues" evidence="1">
    <location>
        <begin position="1"/>
        <end position="16"/>
    </location>
</feature>
<dbReference type="OrthoDB" id="351064at2157"/>
<dbReference type="Proteomes" id="UP000282323">
    <property type="component" value="Unassembled WGS sequence"/>
</dbReference>
<keyword evidence="2" id="KW-0472">Membrane</keyword>
<proteinExistence type="predicted"/>
<sequence>MSRDDDVARTGDDVELTHSSSGRAEPDTGVDQEDVIELCATVLTDPYVKARDLHINNEAALGERDWVGLTNFRDALDHVRKIHVYLDDDEPEKAFSEVVEMQGHIYRAAYDGAQTIPEAKIESVEANKLPNVLYTITLTSAPSDREYKRRKNQIREAISRGRRNKPENWKESVKAFEEAKQLSTTLDEEIPDKKDVYFRVVILLMGVIGAFSGLYTLASFL</sequence>
<evidence type="ECO:0000313" key="4">
    <source>
        <dbReference type="Proteomes" id="UP000282323"/>
    </source>
</evidence>
<name>A0A3N6LRM9_NATCH</name>
<dbReference type="RefSeq" id="WP_124196755.1">
    <property type="nucleotide sequence ID" value="NZ_REGA01000016.1"/>
</dbReference>
<feature type="region of interest" description="Disordered" evidence="1">
    <location>
        <begin position="1"/>
        <end position="30"/>
    </location>
</feature>
<feature type="transmembrane region" description="Helical" evidence="2">
    <location>
        <begin position="196"/>
        <end position="218"/>
    </location>
</feature>
<evidence type="ECO:0000313" key="3">
    <source>
        <dbReference type="EMBL" id="RQG92438.1"/>
    </source>
</evidence>
<keyword evidence="2" id="KW-0812">Transmembrane</keyword>
<gene>
    <name evidence="3" type="ORF">EA473_16830</name>
</gene>
<reference evidence="3 4" key="1">
    <citation type="submission" date="2018-10" db="EMBL/GenBank/DDBJ databases">
        <title>Natrarchaeobius chitinivorans gen. nov., sp. nov., and Natrarchaeobius haloalkaliphilus sp. nov., alkaliphilic, chitin-utilizing haloarchaea from hypersaline alkaline lakes.</title>
        <authorList>
            <person name="Sorokin D.Y."/>
            <person name="Elcheninov A.G."/>
            <person name="Kostrikina N.A."/>
            <person name="Bale N.J."/>
            <person name="Sinninghe Damste J.S."/>
            <person name="Khijniak T.V."/>
            <person name="Kublanov I.V."/>
            <person name="Toshchakov S.V."/>
        </authorList>
    </citation>
    <scope>NUCLEOTIDE SEQUENCE [LARGE SCALE GENOMIC DNA]</scope>
    <source>
        <strain evidence="3 4">AArcht4T</strain>
    </source>
</reference>
<comment type="caution">
    <text evidence="3">The sequence shown here is derived from an EMBL/GenBank/DDBJ whole genome shotgun (WGS) entry which is preliminary data.</text>
</comment>
<dbReference type="AlphaFoldDB" id="A0A3N6LRM9"/>
<keyword evidence="4" id="KW-1185">Reference proteome</keyword>